<dbReference type="EMBL" id="LAZR01003580">
    <property type="protein sequence ID" value="KKN16794.1"/>
    <property type="molecule type" value="Genomic_DNA"/>
</dbReference>
<accession>A0A0F9NFT6</accession>
<protein>
    <submittedName>
        <fullName evidence="1">Uncharacterized protein</fullName>
    </submittedName>
</protein>
<gene>
    <name evidence="1" type="ORF">LCGC14_0972240</name>
</gene>
<reference evidence="1" key="1">
    <citation type="journal article" date="2015" name="Nature">
        <title>Complex archaea that bridge the gap between prokaryotes and eukaryotes.</title>
        <authorList>
            <person name="Spang A."/>
            <person name="Saw J.H."/>
            <person name="Jorgensen S.L."/>
            <person name="Zaremba-Niedzwiedzka K."/>
            <person name="Martijn J."/>
            <person name="Lind A.E."/>
            <person name="van Eijk R."/>
            <person name="Schleper C."/>
            <person name="Guy L."/>
            <person name="Ettema T.J."/>
        </authorList>
    </citation>
    <scope>NUCLEOTIDE SEQUENCE</scope>
</reference>
<name>A0A0F9NFT6_9ZZZZ</name>
<evidence type="ECO:0000313" key="1">
    <source>
        <dbReference type="EMBL" id="KKN16794.1"/>
    </source>
</evidence>
<organism evidence="1">
    <name type="scientific">marine sediment metagenome</name>
    <dbReference type="NCBI Taxonomy" id="412755"/>
    <lineage>
        <taxon>unclassified sequences</taxon>
        <taxon>metagenomes</taxon>
        <taxon>ecological metagenomes</taxon>
    </lineage>
</organism>
<proteinExistence type="predicted"/>
<sequence>MKHLTKVICLLAAVCLIPVIAFAQLPNSNYRAQGGTNWVIGGTLTIADGGAVSVSPGGGVTATTVTLTTFTGDSVELGDERVVSSNTATSDDDYLRRSYYAEDSNSVSVEIANIDISFDDVTSTTKDSTIEWSVMTNTSATTPTAELALNGAALYPVTDAGLDLGTSGLEFNDLFIDGTASVDALQVVARTLVFASDTVSSGSSSVTATVAGTDSDDLVFATANTAGGKSIYSAVPGSNQVVVTMSGNVSTTTTIAIQVWQD</sequence>
<comment type="caution">
    <text evidence="1">The sequence shown here is derived from an EMBL/GenBank/DDBJ whole genome shotgun (WGS) entry which is preliminary data.</text>
</comment>
<dbReference type="AlphaFoldDB" id="A0A0F9NFT6"/>